<accession>A0A410JQ50</accession>
<dbReference type="InterPro" id="IPR010732">
    <property type="entry name" value="T6SS_TssG-like"/>
</dbReference>
<dbReference type="Pfam" id="PF06996">
    <property type="entry name" value="T6SS_TssG"/>
    <property type="match status" value="1"/>
</dbReference>
<evidence type="ECO:0000313" key="2">
    <source>
        <dbReference type="Proteomes" id="UP000287701"/>
    </source>
</evidence>
<protein>
    <recommendedName>
        <fullName evidence="3">Type VI secretion system baseplate subunit TssG</fullName>
    </recommendedName>
</protein>
<dbReference type="Proteomes" id="UP000287701">
    <property type="component" value="Chromosome"/>
</dbReference>
<dbReference type="EMBL" id="CP035107">
    <property type="protein sequence ID" value="QAR30244.1"/>
    <property type="molecule type" value="Genomic_DNA"/>
</dbReference>
<organism evidence="1 2">
    <name type="scientific">Ornithobacterium rhinotracheale</name>
    <dbReference type="NCBI Taxonomy" id="28251"/>
    <lineage>
        <taxon>Bacteria</taxon>
        <taxon>Pseudomonadati</taxon>
        <taxon>Bacteroidota</taxon>
        <taxon>Flavobacteriia</taxon>
        <taxon>Flavobacteriales</taxon>
        <taxon>Weeksellaceae</taxon>
        <taxon>Ornithobacterium</taxon>
    </lineage>
</organism>
<evidence type="ECO:0008006" key="3">
    <source>
        <dbReference type="Google" id="ProtNLM"/>
    </source>
</evidence>
<reference evidence="1 2" key="1">
    <citation type="submission" date="2019-01" db="EMBL/GenBank/DDBJ databases">
        <title>Whole Genome of Ornithobacterium rhinotracheale FARPER-174b.</title>
        <authorList>
            <person name="Tataje-Lavanda L.A."/>
            <person name="Montalvan A."/>
            <person name="Montesinos R."/>
            <person name="Zimic M."/>
            <person name="Fernandez-Sanchez M."/>
            <person name="Fernandez-Diaz M."/>
        </authorList>
    </citation>
    <scope>NUCLEOTIDE SEQUENCE [LARGE SCALE GENOMIC DNA]</scope>
    <source>
        <strain evidence="1 2">FARPER-174b</strain>
    </source>
</reference>
<gene>
    <name evidence="1" type="ORF">EQP59_02160</name>
</gene>
<sequence length="312" mass="36944">MDAHLPQLIKELNTLPNDIKAESVVVDMLRNGVISNQQYIVNHQGQFSRAYRYDILEANIIDYHYDSLQMVSIDLSRDSLYDMLPQSYTHAPHEHIFDKGAEAMIDEYKKQKQEQKSARSFFSPFENEFFHFRVDTEMFEQELFHEIAHRLDSRLFYNFWKLSEELPYELVSKFIRFLPYTHRVVGDINLATEILSIILDEKVEIEEHEFALYEDKEERVSLGNFTLGVDSIIGSLYQDYSKHLRLNIGPLKNTDFRNYLQGQALESFVSLFCQYFYPLEVEVQIKIKLAEHQKEFNLSNEQFPVLGYNTYL</sequence>
<evidence type="ECO:0000313" key="1">
    <source>
        <dbReference type="EMBL" id="QAR30244.1"/>
    </source>
</evidence>
<dbReference type="OrthoDB" id="1411058at2"/>
<dbReference type="RefSeq" id="WP_128500746.1">
    <property type="nucleotide sequence ID" value="NZ_CP035107.1"/>
</dbReference>
<dbReference type="AlphaFoldDB" id="A0A410JQ50"/>
<name>A0A410JQ50_ORNRH</name>
<proteinExistence type="predicted"/>